<dbReference type="InterPro" id="IPR029491">
    <property type="entry name" value="Helicase_HTH"/>
</dbReference>
<gene>
    <name evidence="2" type="ORF">SAMN05192532_101351</name>
</gene>
<organism evidence="2 3">
    <name type="scientific">Alteribacillus iranensis</name>
    <dbReference type="NCBI Taxonomy" id="930128"/>
    <lineage>
        <taxon>Bacteria</taxon>
        <taxon>Bacillati</taxon>
        <taxon>Bacillota</taxon>
        <taxon>Bacilli</taxon>
        <taxon>Bacillales</taxon>
        <taxon>Bacillaceae</taxon>
        <taxon>Alteribacillus</taxon>
    </lineage>
</organism>
<feature type="domain" description="Helicase Helix-turn-helix" evidence="1">
    <location>
        <begin position="255"/>
        <end position="343"/>
    </location>
</feature>
<name>A0A1I1ZNP1_9BACI</name>
<evidence type="ECO:0000313" key="2">
    <source>
        <dbReference type="EMBL" id="SFE33265.1"/>
    </source>
</evidence>
<dbReference type="PIRSF" id="PIRSF021350">
    <property type="entry name" value="UCP021350"/>
    <property type="match status" value="1"/>
</dbReference>
<reference evidence="2 3" key="1">
    <citation type="submission" date="2016-10" db="EMBL/GenBank/DDBJ databases">
        <authorList>
            <person name="de Groot N.N."/>
        </authorList>
    </citation>
    <scope>NUCLEOTIDE SEQUENCE [LARGE SCALE GENOMIC DNA]</scope>
    <source>
        <strain evidence="2 3">DSM 23995</strain>
    </source>
</reference>
<dbReference type="Proteomes" id="UP000199516">
    <property type="component" value="Unassembled WGS sequence"/>
</dbReference>
<sequence>MHDLSFRHFVLLNLLRRLHGERTTNSMFHILTGKKSSQTIQDTKWYKLHSYFQAFPDWKGKHFHKDMSLLRECGLYKEEDGRALLTEKGKEQAEQFLIPVHGSSFFNGWKYADASIPFWRRLALFSQSLSHALYEHKTFLPVSHDLATQMWVKQFWPKTKASKIDMASSIHNELFHLLHELPEEDAHIFVSRLSGYELNGYTFQQIAEHIHAMDADEVFYRFQSVLHYLLDHRSRSPILSIFSEGLVKDVTLTSTAAKTYAHLKQGRTLQDIASVRQLKNSTIEDHVVEIASEDTDFPIHHYVPQEVQTEILRVAKQTGTYRLKIIKEQMTQPIDYFSIRLTLAWHGGHHEQNT</sequence>
<dbReference type="EMBL" id="FONT01000001">
    <property type="protein sequence ID" value="SFE33265.1"/>
    <property type="molecule type" value="Genomic_DNA"/>
</dbReference>
<dbReference type="Pfam" id="PF14493">
    <property type="entry name" value="HTH_40"/>
    <property type="match status" value="1"/>
</dbReference>
<proteinExistence type="predicted"/>
<protein>
    <submittedName>
        <fullName evidence="2">Uncharacterized protein YpbB</fullName>
    </submittedName>
</protein>
<dbReference type="STRING" id="930128.SAMN05192532_101351"/>
<dbReference type="RefSeq" id="WP_177194650.1">
    <property type="nucleotide sequence ID" value="NZ_FONT01000001.1"/>
</dbReference>
<evidence type="ECO:0000259" key="1">
    <source>
        <dbReference type="Pfam" id="PF14493"/>
    </source>
</evidence>
<evidence type="ECO:0000313" key="3">
    <source>
        <dbReference type="Proteomes" id="UP000199516"/>
    </source>
</evidence>
<dbReference type="AlphaFoldDB" id="A0A1I1ZNP1"/>
<dbReference type="InterPro" id="IPR008308">
    <property type="entry name" value="YpbB-like"/>
</dbReference>
<accession>A0A1I1ZNP1</accession>
<keyword evidence="3" id="KW-1185">Reference proteome</keyword>